<keyword evidence="1" id="KW-0812">Transmembrane</keyword>
<reference evidence="3" key="1">
    <citation type="submission" date="2014-12" db="EMBL/GenBank/DDBJ databases">
        <title>Genome sequence of Clostridium beijerinckii strain 59B.</title>
        <authorList>
            <person name="Little G.T."/>
            <person name="Minton N.P."/>
        </authorList>
    </citation>
    <scope>NUCLEOTIDE SEQUENCE [LARGE SCALE GENOMIC DNA]</scope>
    <source>
        <strain evidence="3">59B</strain>
    </source>
</reference>
<dbReference type="KEGG" id="cbei:LF65_00142"/>
<evidence type="ECO:0000313" key="2">
    <source>
        <dbReference type="EMBL" id="AJG96822.1"/>
    </source>
</evidence>
<keyword evidence="1" id="KW-1133">Transmembrane helix</keyword>
<evidence type="ECO:0000256" key="1">
    <source>
        <dbReference type="SAM" id="Phobius"/>
    </source>
</evidence>
<gene>
    <name evidence="2" type="ORF">LF65_00142</name>
</gene>
<organism evidence="2 3">
    <name type="scientific">Clostridium beijerinckii</name>
    <name type="common">Clostridium MP</name>
    <dbReference type="NCBI Taxonomy" id="1520"/>
    <lineage>
        <taxon>Bacteria</taxon>
        <taxon>Bacillati</taxon>
        <taxon>Bacillota</taxon>
        <taxon>Clostridia</taxon>
        <taxon>Eubacteriales</taxon>
        <taxon>Clostridiaceae</taxon>
        <taxon>Clostridium</taxon>
    </lineage>
</organism>
<proteinExistence type="predicted"/>
<protein>
    <submittedName>
        <fullName evidence="2">Uncharacterized protein</fullName>
    </submittedName>
</protein>
<evidence type="ECO:0000313" key="3">
    <source>
        <dbReference type="Proteomes" id="UP000031866"/>
    </source>
</evidence>
<dbReference type="AlphaFoldDB" id="A0A0B5QFT3"/>
<accession>A0A0B5QFT3</accession>
<name>A0A0B5QFT3_CLOBE</name>
<dbReference type="EMBL" id="CP010086">
    <property type="protein sequence ID" value="AJG96822.1"/>
    <property type="molecule type" value="Genomic_DNA"/>
</dbReference>
<feature type="transmembrane region" description="Helical" evidence="1">
    <location>
        <begin position="6"/>
        <end position="29"/>
    </location>
</feature>
<sequence length="98" mass="12134">MTCVVAIEFIYLMVLHWLNWFTIITKVGYYHKYILNKFLNYFLNYFLKFIEKDFKECYTKFKENKYWVPIFLKANRHACIIRLLIEGIFIDIINMNKN</sequence>
<keyword evidence="1" id="KW-0472">Membrane</keyword>
<dbReference type="Proteomes" id="UP000031866">
    <property type="component" value="Chromosome"/>
</dbReference>